<reference evidence="1 2" key="1">
    <citation type="journal article" date="2023" name="G3 (Bethesda)">
        <title>A chromosome-level genome assembly of Zasmidium syzygii isolated from banana leaves.</title>
        <authorList>
            <person name="van Westerhoven A.C."/>
            <person name="Mehrabi R."/>
            <person name="Talebi R."/>
            <person name="Steentjes M.B.F."/>
            <person name="Corcolon B."/>
            <person name="Chong P.A."/>
            <person name="Kema G.H.J."/>
            <person name="Seidl M.F."/>
        </authorList>
    </citation>
    <scope>NUCLEOTIDE SEQUENCE [LARGE SCALE GENOMIC DNA]</scope>
    <source>
        <strain evidence="1 2">P124</strain>
    </source>
</reference>
<proteinExistence type="predicted"/>
<protein>
    <recommendedName>
        <fullName evidence="3">SnoaL-like domain-containing protein</fullName>
    </recommendedName>
</protein>
<dbReference type="SUPFAM" id="SSF54427">
    <property type="entry name" value="NTF2-like"/>
    <property type="match status" value="1"/>
</dbReference>
<accession>A0ABR0F3R3</accession>
<name>A0ABR0F3R3_ZASCE</name>
<organism evidence="1 2">
    <name type="scientific">Zasmidium cellare</name>
    <name type="common">Wine cellar mold</name>
    <name type="synonym">Racodium cellare</name>
    <dbReference type="NCBI Taxonomy" id="395010"/>
    <lineage>
        <taxon>Eukaryota</taxon>
        <taxon>Fungi</taxon>
        <taxon>Dikarya</taxon>
        <taxon>Ascomycota</taxon>
        <taxon>Pezizomycotina</taxon>
        <taxon>Dothideomycetes</taxon>
        <taxon>Dothideomycetidae</taxon>
        <taxon>Mycosphaerellales</taxon>
        <taxon>Mycosphaerellaceae</taxon>
        <taxon>Zasmidium</taxon>
    </lineage>
</organism>
<dbReference type="Gene3D" id="3.10.450.50">
    <property type="match status" value="1"/>
</dbReference>
<dbReference type="EMBL" id="JAXOVC010000001">
    <property type="protein sequence ID" value="KAK4508591.1"/>
    <property type="molecule type" value="Genomic_DNA"/>
</dbReference>
<dbReference type="Proteomes" id="UP001305779">
    <property type="component" value="Unassembled WGS sequence"/>
</dbReference>
<evidence type="ECO:0008006" key="3">
    <source>
        <dbReference type="Google" id="ProtNLM"/>
    </source>
</evidence>
<dbReference type="InterPro" id="IPR032710">
    <property type="entry name" value="NTF2-like_dom_sf"/>
</dbReference>
<gene>
    <name evidence="1" type="ORF">PRZ48_002330</name>
</gene>
<keyword evidence="2" id="KW-1185">Reference proteome</keyword>
<comment type="caution">
    <text evidence="1">The sequence shown here is derived from an EMBL/GenBank/DDBJ whole genome shotgun (WGS) entry which is preliminary data.</text>
</comment>
<evidence type="ECO:0000313" key="1">
    <source>
        <dbReference type="EMBL" id="KAK4508591.1"/>
    </source>
</evidence>
<evidence type="ECO:0000313" key="2">
    <source>
        <dbReference type="Proteomes" id="UP001305779"/>
    </source>
</evidence>
<sequence>MSSKPLPTPAEILAKVQQGASIDIPYPLTDRQFYEAETIYMAAAPSERDITGMASCLSEDFQLHQSPDLPYGGIYKGRSGFKDWSDDMASYFDRLEVVDPQVFEKSGSDSVVVSSTLKLRVRKNGVELVGPLLQAMKVDREKGLLTEIRPFYWDVKGLNEALQK</sequence>